<dbReference type="Pfam" id="PF04138">
    <property type="entry name" value="GtrA_DPMS_TM"/>
    <property type="match status" value="1"/>
</dbReference>
<dbReference type="EMBL" id="JACJQY010000008">
    <property type="protein sequence ID" value="MBD2316575.1"/>
    <property type="molecule type" value="Genomic_DNA"/>
</dbReference>
<dbReference type="Gene3D" id="3.50.50.60">
    <property type="entry name" value="FAD/NAD(P)-binding domain"/>
    <property type="match status" value="1"/>
</dbReference>
<feature type="transmembrane region" description="Helical" evidence="5">
    <location>
        <begin position="532"/>
        <end position="551"/>
    </location>
</feature>
<name>A0ABR8C912_9CYAN</name>
<organism evidence="8 9">
    <name type="scientific">Phormidium tenue FACHB-1050</name>
    <dbReference type="NCBI Taxonomy" id="2692857"/>
    <lineage>
        <taxon>Bacteria</taxon>
        <taxon>Bacillati</taxon>
        <taxon>Cyanobacteriota</taxon>
        <taxon>Cyanophyceae</taxon>
        <taxon>Oscillatoriophycideae</taxon>
        <taxon>Oscillatoriales</taxon>
        <taxon>Oscillatoriaceae</taxon>
        <taxon>Phormidium</taxon>
    </lineage>
</organism>
<comment type="caution">
    <text evidence="8">The sequence shown here is derived from an EMBL/GenBank/DDBJ whole genome shotgun (WGS) entry which is preliminary data.</text>
</comment>
<feature type="domain" description="GtrA/DPMS transmembrane" evidence="7">
    <location>
        <begin position="507"/>
        <end position="621"/>
    </location>
</feature>
<dbReference type="SUPFAM" id="SSF51905">
    <property type="entry name" value="FAD/NAD(P)-binding domain"/>
    <property type="match status" value="1"/>
</dbReference>
<comment type="subcellular location">
    <subcellularLocation>
        <location evidence="1">Membrane</location>
        <topology evidence="1">Multi-pass membrane protein</topology>
    </subcellularLocation>
</comment>
<evidence type="ECO:0000256" key="2">
    <source>
        <dbReference type="ARBA" id="ARBA00022692"/>
    </source>
</evidence>
<dbReference type="InterPro" id="IPR007267">
    <property type="entry name" value="GtrA_DPMS_TM"/>
</dbReference>
<dbReference type="InterPro" id="IPR002937">
    <property type="entry name" value="Amino_oxidase"/>
</dbReference>
<evidence type="ECO:0000256" key="5">
    <source>
        <dbReference type="SAM" id="Phobius"/>
    </source>
</evidence>
<feature type="transmembrane region" description="Helical" evidence="5">
    <location>
        <begin position="602"/>
        <end position="619"/>
    </location>
</feature>
<feature type="transmembrane region" description="Helical" evidence="5">
    <location>
        <begin position="566"/>
        <end position="590"/>
    </location>
</feature>
<keyword evidence="2 5" id="KW-0812">Transmembrane</keyword>
<keyword evidence="9" id="KW-1185">Reference proteome</keyword>
<dbReference type="PANTHER" id="PTHR21197:SF0">
    <property type="entry name" value="UDP-GALACTOPYRANOSE MUTASE"/>
    <property type="match status" value="1"/>
</dbReference>
<dbReference type="InterPro" id="IPR036188">
    <property type="entry name" value="FAD/NAD-bd_sf"/>
</dbReference>
<dbReference type="NCBIfam" id="NF005545">
    <property type="entry name" value="PRK07208.1-1"/>
    <property type="match status" value="1"/>
</dbReference>
<dbReference type="PANTHER" id="PTHR21197">
    <property type="entry name" value="UDP-GALACTOPYRANOSE MUTASE"/>
    <property type="match status" value="1"/>
</dbReference>
<dbReference type="Pfam" id="PF01593">
    <property type="entry name" value="Amino_oxidase"/>
    <property type="match status" value="1"/>
</dbReference>
<evidence type="ECO:0000313" key="8">
    <source>
        <dbReference type="EMBL" id="MBD2316575.1"/>
    </source>
</evidence>
<dbReference type="Proteomes" id="UP000618445">
    <property type="component" value="Unassembled WGS sequence"/>
</dbReference>
<keyword evidence="3 5" id="KW-1133">Transmembrane helix</keyword>
<evidence type="ECO:0000259" key="6">
    <source>
        <dbReference type="Pfam" id="PF01593"/>
    </source>
</evidence>
<evidence type="ECO:0000256" key="1">
    <source>
        <dbReference type="ARBA" id="ARBA00004141"/>
    </source>
</evidence>
<accession>A0ABR8C912</accession>
<keyword evidence="4 5" id="KW-0472">Membrane</keyword>
<reference evidence="8 9" key="1">
    <citation type="journal article" date="2020" name="ISME J.">
        <title>Comparative genomics reveals insights into cyanobacterial evolution and habitat adaptation.</title>
        <authorList>
            <person name="Chen M.Y."/>
            <person name="Teng W.K."/>
            <person name="Zhao L."/>
            <person name="Hu C.X."/>
            <person name="Zhou Y.K."/>
            <person name="Han B.P."/>
            <person name="Song L.R."/>
            <person name="Shu W.S."/>
        </authorList>
    </citation>
    <scope>NUCLEOTIDE SEQUENCE [LARGE SCALE GENOMIC DNA]</scope>
    <source>
        <strain evidence="8 9">FACHB-1050</strain>
    </source>
</reference>
<sequence length="634" mass="72270">MTVNPQIPCSVILGAGPAGLAAAYTLSKHNKIITVVEREAQVGGLAKSFHFRGFILDYGPHRFFTKLSPVIRLWNEVLGIEQVTVKRLTRIFYGGKYFSYPIHAKEVLFALGIKETFHILYSYLISRLFPNFNPQNFAEWIIARFGKRLFSIFFEGYTEKLWGIPCTEIESEWAVQRIKGLSLSKAIRNAIFGNSGKVKSLIDQFQFPRLGSGQLYDRICDRLHEQDQSILLNTEVISCHHDGFKITHVVLRDRQTGKESLVSCSHVISSIPLNLLVQQMQPAPPPEVMAAAKSLQFRNTILVYLIVDSESLFPDNWLYINDAKVGLGRVTNFANWSPDMLPNSSISQTPLCCEYWCNSNEAMWQESEDILIANAITELRQIKLLGNQTISDAFVIRLPRTYPVYTGNYREAINTIQNYLSQFSNLQLIGRYGSFKYNNQDHSLLMGIWAAENIIGLSKHDLWSVNSDTEYGEEMNLEAEKTNEAKIPEIQTQTQKKWQENLQQLSRYFLTGGIATIIDVSIFSLLRQLDIFYIYALCISYFFGLTTNFWLSRNYVFGVYWQNGLLQYLVFTAIALNSLLANLGMIQLLVNELKWQPIPARIISAGCIVFLSFIGHKLYSFSSQQDVRSSSVSK</sequence>
<dbReference type="RefSeq" id="WP_190577469.1">
    <property type="nucleotide sequence ID" value="NZ_CAWPQU010000078.1"/>
</dbReference>
<proteinExistence type="predicted"/>
<feature type="domain" description="Amine oxidase" evidence="6">
    <location>
        <begin position="18"/>
        <end position="386"/>
    </location>
</feature>
<protein>
    <submittedName>
        <fullName evidence="8">FAD-dependent oxidoreductase</fullName>
    </submittedName>
</protein>
<evidence type="ECO:0000259" key="7">
    <source>
        <dbReference type="Pfam" id="PF04138"/>
    </source>
</evidence>
<evidence type="ECO:0000256" key="3">
    <source>
        <dbReference type="ARBA" id="ARBA00022989"/>
    </source>
</evidence>
<evidence type="ECO:0000313" key="9">
    <source>
        <dbReference type="Proteomes" id="UP000618445"/>
    </source>
</evidence>
<dbReference type="NCBIfam" id="NF005548">
    <property type="entry name" value="PRK07208.1-4"/>
    <property type="match status" value="1"/>
</dbReference>
<gene>
    <name evidence="8" type="ORF">H6G05_06905</name>
</gene>
<dbReference type="PRINTS" id="PR00419">
    <property type="entry name" value="ADXRDTASE"/>
</dbReference>
<evidence type="ECO:0000256" key="4">
    <source>
        <dbReference type="ARBA" id="ARBA00023136"/>
    </source>
</evidence>